<sequence>MEQRWSPVVEMQEENAECRLRELALKWFTDTQAQLILHDGTVPPWFQGCITRKEAEDMLKDKPLGCFLIRLSDKAIGYILSYRGQDRCRHFVINQNKAGQLVVSGDTETHGSLGDLINFYKTCPIQPFGETLTTSCFQARTPSPSHPPFQNILEAFHNFYQPPLPPKTANRRLTPTTSYNTITPTEAVPTQTRGGAPLRISMSSSLSGQSTLYAQLEHDRGKARTQPPLTGQGSLKITPAFPPKFSGDSGPGSLPWIQPKAVEATPTAGVTAAPGTLYSELNLETCQSQSLPFLDDSQGEQHPYRHAAPSFTPLKLSPNPCKRVTCQTYSLLEHARQPVTLGLSSSSSLDTLSINPLYQTTGGLRPAEDSWWGPHSHAWGTAESRHPPAHQQDNSTYAQVPHEPLPARFLTDNTYELIPDQGFRGSPHAHPSHSNTCKSILDQCLRDRPDTLNSHSNTYELMPDQCLRNGPHGNTYETLKDLQPKHSESGWGIKADTWRRFFPENKKK</sequence>
<keyword evidence="1 2" id="KW-0727">SH2 domain</keyword>
<organism evidence="4 5">
    <name type="scientific">Aldrovandia affinis</name>
    <dbReference type="NCBI Taxonomy" id="143900"/>
    <lineage>
        <taxon>Eukaryota</taxon>
        <taxon>Metazoa</taxon>
        <taxon>Chordata</taxon>
        <taxon>Craniata</taxon>
        <taxon>Vertebrata</taxon>
        <taxon>Euteleostomi</taxon>
        <taxon>Actinopterygii</taxon>
        <taxon>Neopterygii</taxon>
        <taxon>Teleostei</taxon>
        <taxon>Notacanthiformes</taxon>
        <taxon>Halosauridae</taxon>
        <taxon>Aldrovandia</taxon>
    </lineage>
</organism>
<proteinExistence type="predicted"/>
<dbReference type="Pfam" id="PF00017">
    <property type="entry name" value="SH2"/>
    <property type="match status" value="1"/>
</dbReference>
<accession>A0AAD7TB18</accession>
<keyword evidence="5" id="KW-1185">Reference proteome</keyword>
<dbReference type="PROSITE" id="PS50001">
    <property type="entry name" value="SH2"/>
    <property type="match status" value="1"/>
</dbReference>
<dbReference type="InterPro" id="IPR000980">
    <property type="entry name" value="SH2"/>
</dbReference>
<dbReference type="PANTHER" id="PTHR14388">
    <property type="entry name" value="T CELL-SPECIFIC ADAPTER PROTEIN TSAD"/>
    <property type="match status" value="1"/>
</dbReference>
<evidence type="ECO:0000256" key="2">
    <source>
        <dbReference type="PROSITE-ProRule" id="PRU00191"/>
    </source>
</evidence>
<dbReference type="SUPFAM" id="SSF55550">
    <property type="entry name" value="SH2 domain"/>
    <property type="match status" value="1"/>
</dbReference>
<dbReference type="FunFam" id="3.30.505.10:FF:000059">
    <property type="entry name" value="hematopoietic SH2 domain-containing protein"/>
    <property type="match status" value="1"/>
</dbReference>
<dbReference type="PANTHER" id="PTHR14388:SF6">
    <property type="entry name" value="SH2 DOMAIN-CONTAINING PROTEIN 7"/>
    <property type="match status" value="1"/>
</dbReference>
<evidence type="ECO:0000259" key="3">
    <source>
        <dbReference type="PROSITE" id="PS50001"/>
    </source>
</evidence>
<evidence type="ECO:0000313" key="4">
    <source>
        <dbReference type="EMBL" id="KAJ8417625.1"/>
    </source>
</evidence>
<gene>
    <name evidence="4" type="ORF">AAFF_G00224680</name>
</gene>
<name>A0AAD7TB18_9TELE</name>
<dbReference type="AlphaFoldDB" id="A0AAD7TB18"/>
<evidence type="ECO:0000256" key="1">
    <source>
        <dbReference type="ARBA" id="ARBA00022999"/>
    </source>
</evidence>
<dbReference type="InterPro" id="IPR036860">
    <property type="entry name" value="SH2_dom_sf"/>
</dbReference>
<dbReference type="Proteomes" id="UP001221898">
    <property type="component" value="Unassembled WGS sequence"/>
</dbReference>
<dbReference type="SMART" id="SM00252">
    <property type="entry name" value="SH2"/>
    <property type="match status" value="1"/>
</dbReference>
<dbReference type="GO" id="GO:0005737">
    <property type="term" value="C:cytoplasm"/>
    <property type="evidence" value="ECO:0007669"/>
    <property type="project" value="TreeGrafter"/>
</dbReference>
<comment type="caution">
    <text evidence="4">The sequence shown here is derived from an EMBL/GenBank/DDBJ whole genome shotgun (WGS) entry which is preliminary data.</text>
</comment>
<feature type="domain" description="SH2" evidence="3">
    <location>
        <begin position="45"/>
        <end position="136"/>
    </location>
</feature>
<evidence type="ECO:0000313" key="5">
    <source>
        <dbReference type="Proteomes" id="UP001221898"/>
    </source>
</evidence>
<protein>
    <recommendedName>
        <fullName evidence="3">SH2 domain-containing protein</fullName>
    </recommendedName>
</protein>
<reference evidence="4" key="1">
    <citation type="journal article" date="2023" name="Science">
        <title>Genome structures resolve the early diversification of teleost fishes.</title>
        <authorList>
            <person name="Parey E."/>
            <person name="Louis A."/>
            <person name="Montfort J."/>
            <person name="Bouchez O."/>
            <person name="Roques C."/>
            <person name="Iampietro C."/>
            <person name="Lluch J."/>
            <person name="Castinel A."/>
            <person name="Donnadieu C."/>
            <person name="Desvignes T."/>
            <person name="Floi Bucao C."/>
            <person name="Jouanno E."/>
            <person name="Wen M."/>
            <person name="Mejri S."/>
            <person name="Dirks R."/>
            <person name="Jansen H."/>
            <person name="Henkel C."/>
            <person name="Chen W.J."/>
            <person name="Zahm M."/>
            <person name="Cabau C."/>
            <person name="Klopp C."/>
            <person name="Thompson A.W."/>
            <person name="Robinson-Rechavi M."/>
            <person name="Braasch I."/>
            <person name="Lecointre G."/>
            <person name="Bobe J."/>
            <person name="Postlethwait J.H."/>
            <person name="Berthelot C."/>
            <person name="Roest Crollius H."/>
            <person name="Guiguen Y."/>
        </authorList>
    </citation>
    <scope>NUCLEOTIDE SEQUENCE</scope>
    <source>
        <strain evidence="4">NC1722</strain>
    </source>
</reference>
<dbReference type="EMBL" id="JAINUG010000003">
    <property type="protein sequence ID" value="KAJ8417625.1"/>
    <property type="molecule type" value="Genomic_DNA"/>
</dbReference>
<dbReference type="Gene3D" id="3.30.505.10">
    <property type="entry name" value="SH2 domain"/>
    <property type="match status" value="1"/>
</dbReference>